<dbReference type="Proteomes" id="UP000000841">
    <property type="component" value="Chromosome"/>
</dbReference>
<dbReference type="SUPFAM" id="SSF47090">
    <property type="entry name" value="PGBD-like"/>
    <property type="match status" value="2"/>
</dbReference>
<dbReference type="PANTHER" id="PTHR21666:SF270">
    <property type="entry name" value="MUREIN HYDROLASE ACTIVATOR ENVC"/>
    <property type="match status" value="1"/>
</dbReference>
<evidence type="ECO:0000259" key="2">
    <source>
        <dbReference type="Pfam" id="PF01551"/>
    </source>
</evidence>
<keyword evidence="4" id="KW-1185">Reference proteome</keyword>
<dbReference type="STRING" id="471857.Svir_11630"/>
<dbReference type="InterPro" id="IPR016047">
    <property type="entry name" value="M23ase_b-sheet_dom"/>
</dbReference>
<dbReference type="Pfam" id="PF01471">
    <property type="entry name" value="PG_binding_1"/>
    <property type="match status" value="2"/>
</dbReference>
<feature type="domain" description="Peptidoglycan binding-like" evidence="1">
    <location>
        <begin position="266"/>
        <end position="321"/>
    </location>
</feature>
<dbReference type="EMBL" id="CP001683">
    <property type="protein sequence ID" value="ACU96219.1"/>
    <property type="molecule type" value="Genomic_DNA"/>
</dbReference>
<dbReference type="InterPro" id="IPR002477">
    <property type="entry name" value="Peptidoglycan-bd-like"/>
</dbReference>
<dbReference type="PANTHER" id="PTHR21666">
    <property type="entry name" value="PEPTIDASE-RELATED"/>
    <property type="match status" value="1"/>
</dbReference>
<dbReference type="eggNOG" id="COG0739">
    <property type="taxonomic scope" value="Bacteria"/>
</dbReference>
<name>C7MZV1_SACVD</name>
<reference evidence="3 4" key="1">
    <citation type="journal article" date="2009" name="Stand. Genomic Sci.">
        <title>Complete genome sequence of Saccharomonospora viridis type strain (P101).</title>
        <authorList>
            <person name="Pati A."/>
            <person name="Sikorski J."/>
            <person name="Nolan M."/>
            <person name="Lapidus A."/>
            <person name="Copeland A."/>
            <person name="Glavina Del Rio T."/>
            <person name="Lucas S."/>
            <person name="Chen F."/>
            <person name="Tice H."/>
            <person name="Pitluck S."/>
            <person name="Cheng J.F."/>
            <person name="Chertkov O."/>
            <person name="Brettin T."/>
            <person name="Han C."/>
            <person name="Detter J.C."/>
            <person name="Kuske C."/>
            <person name="Bruce D."/>
            <person name="Goodwin L."/>
            <person name="Chain P."/>
            <person name="D'haeseleer P."/>
            <person name="Chen A."/>
            <person name="Palaniappan K."/>
            <person name="Ivanova N."/>
            <person name="Mavromatis K."/>
            <person name="Mikhailova N."/>
            <person name="Rohde M."/>
            <person name="Tindall B.J."/>
            <person name="Goker M."/>
            <person name="Bristow J."/>
            <person name="Eisen J.A."/>
            <person name="Markowitz V."/>
            <person name="Hugenholtz P."/>
            <person name="Kyrpides N.C."/>
            <person name="Klenk H.P."/>
        </authorList>
    </citation>
    <scope>NUCLEOTIDE SEQUENCE [LARGE SCALE GENOMIC DNA]</scope>
    <source>
        <strain evidence="4">ATCC 15386 / DSM 43017 / JCM 3036 / NBRC 12207 / P101</strain>
    </source>
</reference>
<evidence type="ECO:0000313" key="3">
    <source>
        <dbReference type="EMBL" id="ACU96219.1"/>
    </source>
</evidence>
<dbReference type="InterPro" id="IPR036365">
    <property type="entry name" value="PGBD-like_sf"/>
</dbReference>
<dbReference type="Gene3D" id="2.70.70.10">
    <property type="entry name" value="Glucose Permease (Domain IIA)"/>
    <property type="match status" value="1"/>
</dbReference>
<evidence type="ECO:0000313" key="4">
    <source>
        <dbReference type="Proteomes" id="UP000000841"/>
    </source>
</evidence>
<evidence type="ECO:0000259" key="1">
    <source>
        <dbReference type="Pfam" id="PF01471"/>
    </source>
</evidence>
<dbReference type="SUPFAM" id="SSF51261">
    <property type="entry name" value="Duplicated hybrid motif"/>
    <property type="match status" value="1"/>
</dbReference>
<dbReference type="InterPro" id="IPR036366">
    <property type="entry name" value="PGBDSf"/>
</dbReference>
<sequence length="323" mass="33488">MCESCGVAEKDGFDIGGRTLSRRLLLAGAGVGLVGATLLGAGNQSPAHGATLQNGAWCNPALGYFPNGGHFGAPRNGGSHTGQDVTNSSGTAVYAAAAGTVIRRQWGGGLPYRTGNGIVISHGGGLYTYYGHLNAYRVSLNAKVSAGQRIGDMGTTGNVTGPHLHFETHSGGLGAVVNPVSFMSARGVKLGGGWSYLDPDARGQRARVIQFLLNQRGHNLEVDGWLGPVSTAAVKSFQRSNGLVVDGQVGAATWPKLIYELRQGARGNHVRALQTALNKRSAGILVDGDFGPATNSAVRTFQSVNRLVVDGLAGPYTWRALVG</sequence>
<dbReference type="GO" id="GO:0004222">
    <property type="term" value="F:metalloendopeptidase activity"/>
    <property type="evidence" value="ECO:0007669"/>
    <property type="project" value="TreeGrafter"/>
</dbReference>
<gene>
    <name evidence="3" type="ordered locus">Svir_11630</name>
</gene>
<dbReference type="CDD" id="cd12797">
    <property type="entry name" value="M23_peptidase"/>
    <property type="match status" value="1"/>
</dbReference>
<dbReference type="AlphaFoldDB" id="C7MZV1"/>
<feature type="domain" description="M23ase beta-sheet core" evidence="2">
    <location>
        <begin position="79"/>
        <end position="172"/>
    </location>
</feature>
<dbReference type="HOGENOM" id="CLU_074573_0_0_11"/>
<dbReference type="eggNOG" id="COG3409">
    <property type="taxonomic scope" value="Bacteria"/>
</dbReference>
<organism evidence="3 4">
    <name type="scientific">Saccharomonospora viridis (strain ATCC 15386 / DSM 43017 / JCM 3036 / CCUG 5913 / NBRC 12207 / NCIMB 9602 / P101)</name>
    <name type="common">Thermoactinomyces viridis</name>
    <dbReference type="NCBI Taxonomy" id="471857"/>
    <lineage>
        <taxon>Bacteria</taxon>
        <taxon>Bacillati</taxon>
        <taxon>Actinomycetota</taxon>
        <taxon>Actinomycetes</taxon>
        <taxon>Pseudonocardiales</taxon>
        <taxon>Pseudonocardiaceae</taxon>
        <taxon>Saccharomonospora</taxon>
    </lineage>
</organism>
<dbReference type="Gene3D" id="1.10.101.10">
    <property type="entry name" value="PGBD-like superfamily/PGBD"/>
    <property type="match status" value="2"/>
</dbReference>
<protein>
    <submittedName>
        <fullName evidence="3">Metalloendopeptidase-like membrane protein</fullName>
    </submittedName>
</protein>
<accession>C7MZV1</accession>
<dbReference type="InterPro" id="IPR011055">
    <property type="entry name" value="Dup_hybrid_motif"/>
</dbReference>
<dbReference type="RefSeq" id="WP_015785534.1">
    <property type="nucleotide sequence ID" value="NC_013159.1"/>
</dbReference>
<dbReference type="SMR" id="C7MZV1"/>
<dbReference type="InterPro" id="IPR050570">
    <property type="entry name" value="Cell_wall_metabolism_enzyme"/>
</dbReference>
<dbReference type="KEGG" id="svi:Svir_11630"/>
<feature type="domain" description="Peptidoglycan binding-like" evidence="1">
    <location>
        <begin position="203"/>
        <end position="256"/>
    </location>
</feature>
<dbReference type="Pfam" id="PF01551">
    <property type="entry name" value="Peptidase_M23"/>
    <property type="match status" value="1"/>
</dbReference>
<proteinExistence type="predicted"/>